<dbReference type="RefSeq" id="WP_161832221.1">
    <property type="nucleotide sequence ID" value="NZ_AP028127.1"/>
</dbReference>
<organism evidence="1 2">
    <name type="scientific">Turicibacter faecis</name>
    <dbReference type="NCBI Taxonomy" id="2963365"/>
    <lineage>
        <taxon>Bacteria</taxon>
        <taxon>Bacillati</taxon>
        <taxon>Bacillota</taxon>
        <taxon>Erysipelotrichia</taxon>
        <taxon>Erysipelotrichales</taxon>
        <taxon>Turicibacteraceae</taxon>
        <taxon>Turicibacter</taxon>
    </lineage>
</organism>
<keyword evidence="2" id="KW-1185">Reference proteome</keyword>
<protein>
    <recommendedName>
        <fullName evidence="3">ABC transporter substrate-binding protein</fullName>
    </recommendedName>
</protein>
<dbReference type="Proteomes" id="UP001432099">
    <property type="component" value="Chromosome"/>
</dbReference>
<evidence type="ECO:0008006" key="3">
    <source>
        <dbReference type="Google" id="ProtNLM"/>
    </source>
</evidence>
<evidence type="ECO:0000313" key="2">
    <source>
        <dbReference type="Proteomes" id="UP001432099"/>
    </source>
</evidence>
<dbReference type="SUPFAM" id="SSF53850">
    <property type="entry name" value="Periplasmic binding protein-like II"/>
    <property type="match status" value="1"/>
</dbReference>
<dbReference type="Gene3D" id="3.40.190.10">
    <property type="entry name" value="Periplasmic binding protein-like II"/>
    <property type="match status" value="1"/>
</dbReference>
<accession>A0ABN6ZJC8</accession>
<gene>
    <name evidence="1" type="ORF">T23_20070</name>
</gene>
<evidence type="ECO:0000313" key="1">
    <source>
        <dbReference type="EMBL" id="BEH91905.1"/>
    </source>
</evidence>
<proteinExistence type="predicted"/>
<dbReference type="EMBL" id="AP028127">
    <property type="protein sequence ID" value="BEH91905.1"/>
    <property type="molecule type" value="Genomic_DNA"/>
</dbReference>
<name>A0ABN6ZJC8_9FIRM</name>
<reference evidence="1" key="1">
    <citation type="journal article" date="2024" name="Int. J. Syst. Evol. Microbiol.">
        <title>Turicibacter faecis sp. nov., isolated from faeces of heart failure mouse model.</title>
        <authorList>
            <person name="Imamura Y."/>
            <person name="Motooka D."/>
            <person name="Nakajima Y."/>
            <person name="Ito S."/>
            <person name="Kitakaze M."/>
            <person name="Iida T."/>
            <person name="Nakamura S."/>
        </authorList>
    </citation>
    <scope>NUCLEOTIDE SEQUENCE</scope>
    <source>
        <strain evidence="1">TC023</strain>
    </source>
</reference>
<sequence>MTIHLTLIKKNPLTLQVLLAQKLGLFQKHHVSVNLSTTEDFLFDGNNPFFCGTSDAMVGDTTFFFYMLKRGKDAVITSDLTRTIHLVAGRHPIQDLSHLKIGANRAGLLRLFLETDLKEMIPHASITWINNSYERLAALDKGEIEALVAIDPFVTDVLETGGKILWSLANSSHNWVMWAFDRTFYEQNQGAVHNFYQALEDTTNLFNQASPNQRIQWAKDCGYPEKLASRFATFTFEPYHPYAVEDFNLCQNWMYKNKEIDQFYDPHQCIVNPFKKPASC</sequence>